<evidence type="ECO:0000313" key="10">
    <source>
        <dbReference type="Proteomes" id="UP000055060"/>
    </source>
</evidence>
<dbReference type="GO" id="GO:0004150">
    <property type="term" value="F:dihydroneopterin aldolase activity"/>
    <property type="evidence" value="ECO:0007669"/>
    <property type="project" value="UniProtKB-EC"/>
</dbReference>
<dbReference type="InterPro" id="IPR006156">
    <property type="entry name" value="Dihydroneopterin_aldolase"/>
</dbReference>
<dbReference type="InterPro" id="IPR006157">
    <property type="entry name" value="FolB_dom"/>
</dbReference>
<dbReference type="Proteomes" id="UP000055060">
    <property type="component" value="Unassembled WGS sequence"/>
</dbReference>
<dbReference type="GO" id="GO:0046656">
    <property type="term" value="P:folic acid biosynthetic process"/>
    <property type="evidence" value="ECO:0007669"/>
    <property type="project" value="UniProtKB-KW"/>
</dbReference>
<keyword evidence="10" id="KW-1185">Reference proteome</keyword>
<dbReference type="EMBL" id="DF967972">
    <property type="protein sequence ID" value="GAP14977.1"/>
    <property type="molecule type" value="Genomic_DNA"/>
</dbReference>
<evidence type="ECO:0000259" key="8">
    <source>
        <dbReference type="SMART" id="SM00905"/>
    </source>
</evidence>
<evidence type="ECO:0000313" key="9">
    <source>
        <dbReference type="EMBL" id="GAP14977.1"/>
    </source>
</evidence>
<proteinExistence type="inferred from homology"/>
<dbReference type="AlphaFoldDB" id="A0A0S7BLZ6"/>
<dbReference type="Pfam" id="PF02152">
    <property type="entry name" value="FolB"/>
    <property type="match status" value="1"/>
</dbReference>
<evidence type="ECO:0000256" key="3">
    <source>
        <dbReference type="ARBA" id="ARBA00005708"/>
    </source>
</evidence>
<evidence type="ECO:0000256" key="7">
    <source>
        <dbReference type="ARBA" id="ARBA00032903"/>
    </source>
</evidence>
<protein>
    <recommendedName>
        <fullName evidence="4">dihydroneopterin aldolase</fullName>
        <ecNumber evidence="4">4.1.2.25</ecNumber>
    </recommendedName>
    <alternativeName>
        <fullName evidence="7">7,8-dihydroneopterin aldolase</fullName>
    </alternativeName>
</protein>
<evidence type="ECO:0000256" key="4">
    <source>
        <dbReference type="ARBA" id="ARBA00013043"/>
    </source>
</evidence>
<comment type="similarity">
    <text evidence="3">Belongs to the DHNA family.</text>
</comment>
<organism evidence="9">
    <name type="scientific">Longilinea arvoryzae</name>
    <dbReference type="NCBI Taxonomy" id="360412"/>
    <lineage>
        <taxon>Bacteria</taxon>
        <taxon>Bacillati</taxon>
        <taxon>Chloroflexota</taxon>
        <taxon>Anaerolineae</taxon>
        <taxon>Anaerolineales</taxon>
        <taxon>Anaerolineaceae</taxon>
        <taxon>Longilinea</taxon>
    </lineage>
</organism>
<reference evidence="9" key="1">
    <citation type="submission" date="2015-07" db="EMBL/GenBank/DDBJ databases">
        <title>Draft Genome Sequences of Anaerolinea thermolimosa IMO-1, Bellilinea caldifistulae GOMI-1, Leptolinea tardivitalis YMTK-2, Levilinea saccharolytica KIBI-1,Longilinea arvoryzae KOME-1, Previously Described as Members of the Anaerolineaceae (Chloroflexi).</title>
        <authorList>
            <person name="Sekiguchi Y."/>
            <person name="Ohashi A."/>
            <person name="Matsuura N."/>
            <person name="Tourlousse M.D."/>
        </authorList>
    </citation>
    <scope>NUCLEOTIDE SEQUENCE [LARGE SCALE GENOMIC DNA]</scope>
    <source>
        <strain evidence="9">KOME-1</strain>
    </source>
</reference>
<gene>
    <name evidence="9" type="ORF">LARV_02757</name>
</gene>
<comment type="catalytic activity">
    <reaction evidence="1">
        <text>7,8-dihydroneopterin = 6-hydroxymethyl-7,8-dihydropterin + glycolaldehyde</text>
        <dbReference type="Rhea" id="RHEA:10540"/>
        <dbReference type="ChEBI" id="CHEBI:17001"/>
        <dbReference type="ChEBI" id="CHEBI:17071"/>
        <dbReference type="ChEBI" id="CHEBI:44841"/>
        <dbReference type="EC" id="4.1.2.25"/>
    </reaction>
</comment>
<keyword evidence="5" id="KW-0289">Folate biosynthesis</keyword>
<accession>A0A0S7BLZ6</accession>
<dbReference type="NCBIfam" id="TIGR00526">
    <property type="entry name" value="folB_dom"/>
    <property type="match status" value="1"/>
</dbReference>
<feature type="domain" description="Dihydroneopterin aldolase/epimerase" evidence="8">
    <location>
        <begin position="4"/>
        <end position="114"/>
    </location>
</feature>
<dbReference type="InterPro" id="IPR043133">
    <property type="entry name" value="GTP-CH-I_C/QueF"/>
</dbReference>
<dbReference type="GO" id="GO:0005737">
    <property type="term" value="C:cytoplasm"/>
    <property type="evidence" value="ECO:0007669"/>
    <property type="project" value="TreeGrafter"/>
</dbReference>
<sequence length="117" mass="13062">MDQTFVKDLLVRGVIGISDRERQQPQDILINLVFFTDISQAAISDDIQDCANYRDISKRVFALAETANTYTVEALCARIAALCLAEPNVKGVRVRVEKPGAVRFSRSVGCEIERFNP</sequence>
<dbReference type="SUPFAM" id="SSF55620">
    <property type="entry name" value="Tetrahydrobiopterin biosynthesis enzymes-like"/>
    <property type="match status" value="1"/>
</dbReference>
<keyword evidence="6" id="KW-0456">Lyase</keyword>
<comment type="pathway">
    <text evidence="2">Cofactor biosynthesis; tetrahydrofolate biosynthesis; 2-amino-4-hydroxy-6-hydroxymethyl-7,8-dihydropteridine diphosphate from 7,8-dihydroneopterin triphosphate: step 3/4.</text>
</comment>
<evidence type="ECO:0000256" key="2">
    <source>
        <dbReference type="ARBA" id="ARBA00005013"/>
    </source>
</evidence>
<dbReference type="STRING" id="360412.LARV_02757"/>
<evidence type="ECO:0000256" key="1">
    <source>
        <dbReference type="ARBA" id="ARBA00001353"/>
    </source>
</evidence>
<dbReference type="CDD" id="cd00534">
    <property type="entry name" value="DHNA_DHNTPE"/>
    <property type="match status" value="1"/>
</dbReference>
<evidence type="ECO:0000256" key="6">
    <source>
        <dbReference type="ARBA" id="ARBA00023239"/>
    </source>
</evidence>
<dbReference type="PANTHER" id="PTHR42844:SF1">
    <property type="entry name" value="DIHYDRONEOPTERIN ALDOLASE 1-RELATED"/>
    <property type="match status" value="1"/>
</dbReference>
<dbReference type="PANTHER" id="PTHR42844">
    <property type="entry name" value="DIHYDRONEOPTERIN ALDOLASE 1-RELATED"/>
    <property type="match status" value="1"/>
</dbReference>
<dbReference type="SMART" id="SM00905">
    <property type="entry name" value="FolB"/>
    <property type="match status" value="1"/>
</dbReference>
<name>A0A0S7BLZ6_9CHLR</name>
<dbReference type="Gene3D" id="3.30.1130.10">
    <property type="match status" value="1"/>
</dbReference>
<dbReference type="OrthoDB" id="9808041at2"/>
<dbReference type="RefSeq" id="WP_075074188.1">
    <property type="nucleotide sequence ID" value="NZ_DF967972.1"/>
</dbReference>
<dbReference type="EC" id="4.1.2.25" evidence="4"/>
<evidence type="ECO:0000256" key="5">
    <source>
        <dbReference type="ARBA" id="ARBA00022909"/>
    </source>
</evidence>